<feature type="domain" description="Nucleotidyl transferase" evidence="2">
    <location>
        <begin position="36"/>
        <end position="90"/>
    </location>
</feature>
<feature type="compositionally biased region" description="Basic and acidic residues" evidence="1">
    <location>
        <begin position="34"/>
        <end position="43"/>
    </location>
</feature>
<protein>
    <recommendedName>
        <fullName evidence="2">Nucleotidyl transferase domain-containing protein</fullName>
    </recommendedName>
</protein>
<name>A0AAU7C7C4_9BACT</name>
<feature type="compositionally biased region" description="Low complexity" evidence="1">
    <location>
        <begin position="23"/>
        <end position="33"/>
    </location>
</feature>
<dbReference type="InterPro" id="IPR005835">
    <property type="entry name" value="NTP_transferase_dom"/>
</dbReference>
<dbReference type="Pfam" id="PF00483">
    <property type="entry name" value="NTP_transferase"/>
    <property type="match status" value="1"/>
</dbReference>
<feature type="region of interest" description="Disordered" evidence="1">
    <location>
        <begin position="137"/>
        <end position="165"/>
    </location>
</feature>
<evidence type="ECO:0000256" key="1">
    <source>
        <dbReference type="SAM" id="MobiDB-lite"/>
    </source>
</evidence>
<evidence type="ECO:0000313" key="3">
    <source>
        <dbReference type="EMBL" id="XBH01109.1"/>
    </source>
</evidence>
<dbReference type="EMBL" id="CP155447">
    <property type="protein sequence ID" value="XBH01109.1"/>
    <property type="molecule type" value="Genomic_DNA"/>
</dbReference>
<accession>A0AAU7C7C4</accession>
<evidence type="ECO:0000259" key="2">
    <source>
        <dbReference type="Pfam" id="PF00483"/>
    </source>
</evidence>
<reference evidence="3" key="1">
    <citation type="submission" date="2024-05" db="EMBL/GenBank/DDBJ databases">
        <title>Planctomycetes of the genus Singulisphaera possess chitinolytic capabilities.</title>
        <authorList>
            <person name="Ivanova A."/>
        </authorList>
    </citation>
    <scope>NUCLEOTIDE SEQUENCE</scope>
    <source>
        <strain evidence="3">Ch08T</strain>
    </source>
</reference>
<organism evidence="3">
    <name type="scientific">Singulisphaera sp. Ch08</name>
    <dbReference type="NCBI Taxonomy" id="3120278"/>
    <lineage>
        <taxon>Bacteria</taxon>
        <taxon>Pseudomonadati</taxon>
        <taxon>Planctomycetota</taxon>
        <taxon>Planctomycetia</taxon>
        <taxon>Isosphaerales</taxon>
        <taxon>Isosphaeraceae</taxon>
        <taxon>Singulisphaera</taxon>
    </lineage>
</organism>
<feature type="region of interest" description="Disordered" evidence="1">
    <location>
        <begin position="223"/>
        <end position="246"/>
    </location>
</feature>
<gene>
    <name evidence="3" type="ORF">V5E97_22440</name>
</gene>
<sequence length="246" mass="26528">MGGLRGITILLTISLGQALALGAPPEPAASPASEPEKIQEKPNAKPSALEFVKAGAYLYNNGQVDKASSYLKAADRFRDQLTDNEEIVLEVYLEEVENYYKKRTATATVTPTPRVDAAVAPASTTTAASRLEPVRIAEPGVPPRNETAMPGLAGLRQPSRFDSTEPKQKARWLLQESREQMALGHYDEAAKKIAEAKAMNVKWGFLEESPDKASKLLLKVMAKSPNGPATPSVRPLGVRLPNANPS</sequence>
<proteinExistence type="predicted"/>
<dbReference type="AlphaFoldDB" id="A0AAU7C7C4"/>
<feature type="region of interest" description="Disordered" evidence="1">
    <location>
        <begin position="23"/>
        <end position="45"/>
    </location>
</feature>
<dbReference type="RefSeq" id="WP_406693797.1">
    <property type="nucleotide sequence ID" value="NZ_CP155447.1"/>
</dbReference>